<dbReference type="GO" id="GO:0000028">
    <property type="term" value="P:ribosomal small subunit assembly"/>
    <property type="evidence" value="ECO:0007669"/>
    <property type="project" value="TreeGrafter"/>
</dbReference>
<dbReference type="InterPro" id="IPR003728">
    <property type="entry name" value="Ribosome_maturation_RimP"/>
</dbReference>
<proteinExistence type="inferred from homology"/>
<dbReference type="InterPro" id="IPR028998">
    <property type="entry name" value="RimP_C"/>
</dbReference>
<reference evidence="7 8" key="1">
    <citation type="submission" date="2019-06" db="EMBL/GenBank/DDBJ databases">
        <title>Quisquiliibacterium sp. nov., isolated from a maize field.</title>
        <authorList>
            <person name="Lin S.-Y."/>
            <person name="Tsai C.-F."/>
            <person name="Young C.-C."/>
        </authorList>
    </citation>
    <scope>NUCLEOTIDE SEQUENCE [LARGE SCALE GENOMIC DNA]</scope>
    <source>
        <strain evidence="7 8">CC-CFT501</strain>
    </source>
</reference>
<gene>
    <name evidence="3 7" type="primary">rimP</name>
    <name evidence="7" type="ORF">FHP08_15565</name>
</gene>
<dbReference type="EMBL" id="VDUY01000007">
    <property type="protein sequence ID" value="TXL63913.1"/>
    <property type="molecule type" value="Genomic_DNA"/>
</dbReference>
<keyword evidence="2 3" id="KW-0690">Ribosome biogenesis</keyword>
<accession>A0A5C8NTF4</accession>
<dbReference type="Pfam" id="PF02576">
    <property type="entry name" value="RimP_N"/>
    <property type="match status" value="1"/>
</dbReference>
<dbReference type="PANTHER" id="PTHR33867">
    <property type="entry name" value="RIBOSOME MATURATION FACTOR RIMP"/>
    <property type="match status" value="1"/>
</dbReference>
<feature type="domain" description="Ribosome maturation factor RimP C-terminal" evidence="6">
    <location>
        <begin position="89"/>
        <end position="122"/>
    </location>
</feature>
<evidence type="ECO:0000256" key="3">
    <source>
        <dbReference type="HAMAP-Rule" id="MF_01077"/>
    </source>
</evidence>
<keyword evidence="1 3" id="KW-0963">Cytoplasm</keyword>
<comment type="caution">
    <text evidence="7">The sequence shown here is derived from an EMBL/GenBank/DDBJ whole genome shotgun (WGS) entry which is preliminary data.</text>
</comment>
<keyword evidence="8" id="KW-1185">Reference proteome</keyword>
<dbReference type="AlphaFoldDB" id="A0A5C8NTF4"/>
<evidence type="ECO:0000259" key="6">
    <source>
        <dbReference type="Pfam" id="PF17384"/>
    </source>
</evidence>
<dbReference type="Gene3D" id="3.30.300.70">
    <property type="entry name" value="RimP-like superfamily, N-terminal"/>
    <property type="match status" value="1"/>
</dbReference>
<feature type="domain" description="Ribosome maturation factor RimP N-terminal" evidence="5">
    <location>
        <begin position="19"/>
        <end position="86"/>
    </location>
</feature>
<feature type="region of interest" description="Disordered" evidence="4">
    <location>
        <begin position="135"/>
        <end position="190"/>
    </location>
</feature>
<dbReference type="PANTHER" id="PTHR33867:SF1">
    <property type="entry name" value="RIBOSOME MATURATION FACTOR RIMP"/>
    <property type="match status" value="1"/>
</dbReference>
<dbReference type="InterPro" id="IPR036847">
    <property type="entry name" value="RimP_C_sf"/>
</dbReference>
<evidence type="ECO:0000256" key="1">
    <source>
        <dbReference type="ARBA" id="ARBA00022490"/>
    </source>
</evidence>
<dbReference type="GO" id="GO:0005829">
    <property type="term" value="C:cytosol"/>
    <property type="evidence" value="ECO:0007669"/>
    <property type="project" value="TreeGrafter"/>
</dbReference>
<evidence type="ECO:0000313" key="8">
    <source>
        <dbReference type="Proteomes" id="UP000321548"/>
    </source>
</evidence>
<dbReference type="Proteomes" id="UP000321548">
    <property type="component" value="Unassembled WGS sequence"/>
</dbReference>
<dbReference type="SUPFAM" id="SSF74942">
    <property type="entry name" value="YhbC-like, C-terminal domain"/>
    <property type="match status" value="1"/>
</dbReference>
<comment type="function">
    <text evidence="3">Required for maturation of 30S ribosomal subunits.</text>
</comment>
<evidence type="ECO:0000313" key="7">
    <source>
        <dbReference type="EMBL" id="TXL63913.1"/>
    </source>
</evidence>
<evidence type="ECO:0000256" key="4">
    <source>
        <dbReference type="SAM" id="MobiDB-lite"/>
    </source>
</evidence>
<comment type="subcellular location">
    <subcellularLocation>
        <location evidence="3">Cytoplasm</location>
    </subcellularLocation>
</comment>
<dbReference type="NCBIfam" id="NF000929">
    <property type="entry name" value="PRK00092.2-1"/>
    <property type="match status" value="1"/>
</dbReference>
<sequence length="216" mass="23476">MALELARKVSGRLSTVQAIVERAVAGMGYEPVDVEQAQQGLLRVYIDAPAGITIDDCEKVSRQLSHLLTVENVDYARLEVSSPGLDRPLKKPADFERFAGERATIRLRLPFQGRRNFEGLITVEPEGRFGLELVEPEPATRGTAGRRGGKAGGKGGRKSNAKSSGKVPADVADQGGNVAEQVAPEAREETAPLPARKLVFSLDEIERARLVPDYRF</sequence>
<comment type="similarity">
    <text evidence="3">Belongs to the RimP family.</text>
</comment>
<dbReference type="OrthoDB" id="9805006at2"/>
<dbReference type="CDD" id="cd01734">
    <property type="entry name" value="YlxS_C"/>
    <property type="match status" value="1"/>
</dbReference>
<dbReference type="InterPro" id="IPR035956">
    <property type="entry name" value="RimP_N_sf"/>
</dbReference>
<dbReference type="HAMAP" id="MF_01077">
    <property type="entry name" value="RimP"/>
    <property type="match status" value="1"/>
</dbReference>
<dbReference type="InterPro" id="IPR028989">
    <property type="entry name" value="RimP_N"/>
</dbReference>
<dbReference type="Pfam" id="PF17384">
    <property type="entry name" value="DUF150_C"/>
    <property type="match status" value="1"/>
</dbReference>
<name>A0A5C8NTF4_9BURK</name>
<dbReference type="GO" id="GO:0006412">
    <property type="term" value="P:translation"/>
    <property type="evidence" value="ECO:0007669"/>
    <property type="project" value="TreeGrafter"/>
</dbReference>
<organism evidence="7 8">
    <name type="scientific">Zeimonas arvi</name>
    <dbReference type="NCBI Taxonomy" id="2498847"/>
    <lineage>
        <taxon>Bacteria</taxon>
        <taxon>Pseudomonadati</taxon>
        <taxon>Pseudomonadota</taxon>
        <taxon>Betaproteobacteria</taxon>
        <taxon>Burkholderiales</taxon>
        <taxon>Burkholderiaceae</taxon>
        <taxon>Zeimonas</taxon>
    </lineage>
</organism>
<dbReference type="SUPFAM" id="SSF75420">
    <property type="entry name" value="YhbC-like, N-terminal domain"/>
    <property type="match status" value="1"/>
</dbReference>
<evidence type="ECO:0000256" key="2">
    <source>
        <dbReference type="ARBA" id="ARBA00022517"/>
    </source>
</evidence>
<protein>
    <recommendedName>
        <fullName evidence="3">Ribosome maturation factor RimP</fullName>
    </recommendedName>
</protein>
<evidence type="ECO:0000259" key="5">
    <source>
        <dbReference type="Pfam" id="PF02576"/>
    </source>
</evidence>